<sequence length="39" mass="4750">MCQSANYLIKWWLHGVPPTLKFIQYTRYMRDVCILSYLP</sequence>
<dbReference type="EMBL" id="GGEC01004151">
    <property type="protein sequence ID" value="MBW84634.1"/>
    <property type="molecule type" value="Transcribed_RNA"/>
</dbReference>
<evidence type="ECO:0000313" key="1">
    <source>
        <dbReference type="EMBL" id="MBW84634.1"/>
    </source>
</evidence>
<accession>A0A2P2ITV4</accession>
<proteinExistence type="predicted"/>
<dbReference type="AlphaFoldDB" id="A0A2P2ITV4"/>
<organism evidence="1">
    <name type="scientific">Rhizophora mucronata</name>
    <name type="common">Asiatic mangrove</name>
    <dbReference type="NCBI Taxonomy" id="61149"/>
    <lineage>
        <taxon>Eukaryota</taxon>
        <taxon>Viridiplantae</taxon>
        <taxon>Streptophyta</taxon>
        <taxon>Embryophyta</taxon>
        <taxon>Tracheophyta</taxon>
        <taxon>Spermatophyta</taxon>
        <taxon>Magnoliopsida</taxon>
        <taxon>eudicotyledons</taxon>
        <taxon>Gunneridae</taxon>
        <taxon>Pentapetalae</taxon>
        <taxon>rosids</taxon>
        <taxon>fabids</taxon>
        <taxon>Malpighiales</taxon>
        <taxon>Rhizophoraceae</taxon>
        <taxon>Rhizophora</taxon>
    </lineage>
</organism>
<protein>
    <submittedName>
        <fullName evidence="1">Uncharacterized protein</fullName>
    </submittedName>
</protein>
<name>A0A2P2ITV4_RHIMU</name>
<reference evidence="1" key="1">
    <citation type="submission" date="2018-02" db="EMBL/GenBank/DDBJ databases">
        <title>Rhizophora mucronata_Transcriptome.</title>
        <authorList>
            <person name="Meera S.P."/>
            <person name="Sreeshan A."/>
            <person name="Augustine A."/>
        </authorList>
    </citation>
    <scope>NUCLEOTIDE SEQUENCE</scope>
    <source>
        <tissue evidence="1">Leaf</tissue>
    </source>
</reference>